<dbReference type="InterPro" id="IPR051081">
    <property type="entry name" value="HTH_MetalResp_TranReg"/>
</dbReference>
<keyword evidence="3" id="KW-0804">Transcription</keyword>
<dbReference type="InterPro" id="IPR011991">
    <property type="entry name" value="ArsR-like_HTH"/>
</dbReference>
<gene>
    <name evidence="5" type="ORF">GGR35_003845</name>
</gene>
<dbReference type="CDD" id="cd00090">
    <property type="entry name" value="HTH_ARSR"/>
    <property type="match status" value="1"/>
</dbReference>
<comment type="caution">
    <text evidence="5">The sequence shown here is derived from an EMBL/GenBank/DDBJ whole genome shotgun (WGS) entry which is preliminary data.</text>
</comment>
<dbReference type="Gene3D" id="1.10.10.10">
    <property type="entry name" value="Winged helix-like DNA-binding domain superfamily/Winged helix DNA-binding domain"/>
    <property type="match status" value="1"/>
</dbReference>
<evidence type="ECO:0000256" key="2">
    <source>
        <dbReference type="ARBA" id="ARBA00023125"/>
    </source>
</evidence>
<keyword evidence="1" id="KW-0805">Transcription regulation</keyword>
<dbReference type="SMART" id="SM00418">
    <property type="entry name" value="HTH_ARSR"/>
    <property type="match status" value="1"/>
</dbReference>
<keyword evidence="6" id="KW-1185">Reference proteome</keyword>
<accession>A0ABR6IE07</accession>
<proteinExistence type="predicted"/>
<dbReference type="EMBL" id="JACIEG010000009">
    <property type="protein sequence ID" value="MBB3971217.1"/>
    <property type="molecule type" value="Genomic_DNA"/>
</dbReference>
<feature type="domain" description="HTH arsR-type" evidence="4">
    <location>
        <begin position="32"/>
        <end position="127"/>
    </location>
</feature>
<sequence>MALLNGNKNSLDISNINRNIAIYSMGLTKTEIFTDEQNRLAVMLKAIAHPARIAILQEIIKSNTCICGDLVDELGLAQPTISQHLKELKNAGLIQGTIEGVSVCYCINPPVWNELKEQMGGFFAAYDLKATCC</sequence>
<organism evidence="5 6">
    <name type="scientific">Mucilaginibacter phyllosphaerae</name>
    <dbReference type="NCBI Taxonomy" id="1812349"/>
    <lineage>
        <taxon>Bacteria</taxon>
        <taxon>Pseudomonadati</taxon>
        <taxon>Bacteroidota</taxon>
        <taxon>Sphingobacteriia</taxon>
        <taxon>Sphingobacteriales</taxon>
        <taxon>Sphingobacteriaceae</taxon>
        <taxon>Mucilaginibacter</taxon>
    </lineage>
</organism>
<evidence type="ECO:0000259" key="4">
    <source>
        <dbReference type="PROSITE" id="PS50987"/>
    </source>
</evidence>
<evidence type="ECO:0000313" key="5">
    <source>
        <dbReference type="EMBL" id="MBB3971217.1"/>
    </source>
</evidence>
<dbReference type="GO" id="GO:0003677">
    <property type="term" value="F:DNA binding"/>
    <property type="evidence" value="ECO:0007669"/>
    <property type="project" value="UniProtKB-KW"/>
</dbReference>
<dbReference type="Proteomes" id="UP000583101">
    <property type="component" value="Unassembled WGS sequence"/>
</dbReference>
<evidence type="ECO:0000256" key="3">
    <source>
        <dbReference type="ARBA" id="ARBA00023163"/>
    </source>
</evidence>
<dbReference type="SUPFAM" id="SSF46785">
    <property type="entry name" value="Winged helix' DNA-binding domain"/>
    <property type="match status" value="1"/>
</dbReference>
<dbReference type="InterPro" id="IPR036390">
    <property type="entry name" value="WH_DNA-bd_sf"/>
</dbReference>
<dbReference type="PANTHER" id="PTHR33154">
    <property type="entry name" value="TRANSCRIPTIONAL REGULATOR, ARSR FAMILY"/>
    <property type="match status" value="1"/>
</dbReference>
<dbReference type="PANTHER" id="PTHR33154:SF15">
    <property type="entry name" value="REGULATORY PROTEIN ARSR"/>
    <property type="match status" value="1"/>
</dbReference>
<protein>
    <submittedName>
        <fullName evidence="5">DNA-binding transcriptional ArsR family regulator</fullName>
    </submittedName>
</protein>
<dbReference type="NCBIfam" id="NF033788">
    <property type="entry name" value="HTH_metalloreg"/>
    <property type="match status" value="1"/>
</dbReference>
<dbReference type="Pfam" id="PF01022">
    <property type="entry name" value="HTH_5"/>
    <property type="match status" value="1"/>
</dbReference>
<keyword evidence="2 5" id="KW-0238">DNA-binding</keyword>
<dbReference type="InterPro" id="IPR036388">
    <property type="entry name" value="WH-like_DNA-bd_sf"/>
</dbReference>
<evidence type="ECO:0000256" key="1">
    <source>
        <dbReference type="ARBA" id="ARBA00023015"/>
    </source>
</evidence>
<dbReference type="PRINTS" id="PR00778">
    <property type="entry name" value="HTHARSR"/>
</dbReference>
<name>A0ABR6IE07_9SPHI</name>
<reference evidence="5 6" key="1">
    <citation type="submission" date="2020-08" db="EMBL/GenBank/DDBJ databases">
        <title>Genomic Encyclopedia of Type Strains, Phase IV (KMG-IV): sequencing the most valuable type-strain genomes for metagenomic binning, comparative biology and taxonomic classification.</title>
        <authorList>
            <person name="Goeker M."/>
        </authorList>
    </citation>
    <scope>NUCLEOTIDE SEQUENCE [LARGE SCALE GENOMIC DNA]</scope>
    <source>
        <strain evidence="5 6">DSM 100995</strain>
    </source>
</reference>
<dbReference type="InterPro" id="IPR001845">
    <property type="entry name" value="HTH_ArsR_DNA-bd_dom"/>
</dbReference>
<evidence type="ECO:0000313" key="6">
    <source>
        <dbReference type="Proteomes" id="UP000583101"/>
    </source>
</evidence>
<dbReference type="PROSITE" id="PS50987">
    <property type="entry name" value="HTH_ARSR_2"/>
    <property type="match status" value="1"/>
</dbReference>